<protein>
    <submittedName>
        <fullName evidence="2">Uncharacterized protein</fullName>
    </submittedName>
</protein>
<evidence type="ECO:0000256" key="1">
    <source>
        <dbReference type="SAM" id="MobiDB-lite"/>
    </source>
</evidence>
<feature type="region of interest" description="Disordered" evidence="1">
    <location>
        <begin position="51"/>
        <end position="73"/>
    </location>
</feature>
<dbReference type="EMBL" id="QOKY01000158">
    <property type="protein sequence ID" value="RMZ55902.1"/>
    <property type="molecule type" value="Genomic_DNA"/>
</dbReference>
<dbReference type="AlphaFoldDB" id="A0A3M7L2Z4"/>
<comment type="caution">
    <text evidence="2">The sequence shown here is derived from an EMBL/GenBank/DDBJ whole genome shotgun (WGS) entry which is preliminary data.</text>
</comment>
<evidence type="ECO:0000313" key="2">
    <source>
        <dbReference type="EMBL" id="RMZ55902.1"/>
    </source>
</evidence>
<gene>
    <name evidence="2" type="ORF">APUTEX25_003868</name>
</gene>
<sequence>MADAGSSKTKYTRDEIMAVKSVCVSFPRGLKPVDVSDLLCSADLVPAPDIYLGPQRGPGRGPGFALGRGKPPGLTSPGVHAAGALLEQLRGARAGLPGYLPPGAR</sequence>
<organism evidence="2 3">
    <name type="scientific">Auxenochlorella protothecoides</name>
    <name type="common">Green microalga</name>
    <name type="synonym">Chlorella protothecoides</name>
    <dbReference type="NCBI Taxonomy" id="3075"/>
    <lineage>
        <taxon>Eukaryota</taxon>
        <taxon>Viridiplantae</taxon>
        <taxon>Chlorophyta</taxon>
        <taxon>core chlorophytes</taxon>
        <taxon>Trebouxiophyceae</taxon>
        <taxon>Chlorellales</taxon>
        <taxon>Chlorellaceae</taxon>
        <taxon>Auxenochlorella</taxon>
    </lineage>
</organism>
<evidence type="ECO:0000313" key="3">
    <source>
        <dbReference type="Proteomes" id="UP000279271"/>
    </source>
</evidence>
<feature type="compositionally biased region" description="Gly residues" evidence="1">
    <location>
        <begin position="56"/>
        <end position="66"/>
    </location>
</feature>
<name>A0A3M7L2Z4_AUXPR</name>
<reference evidence="3" key="1">
    <citation type="journal article" date="2018" name="Algal Res.">
        <title>Characterization of plant carbon substrate utilization by Auxenochlorella protothecoides.</title>
        <authorList>
            <person name="Vogler B.W."/>
            <person name="Starkenburg S.R."/>
            <person name="Sudasinghe N."/>
            <person name="Schambach J.Y."/>
            <person name="Rollin J.A."/>
            <person name="Pattathil S."/>
            <person name="Barry A.N."/>
        </authorList>
    </citation>
    <scope>NUCLEOTIDE SEQUENCE [LARGE SCALE GENOMIC DNA]</scope>
    <source>
        <strain evidence="3">UTEX 25</strain>
    </source>
</reference>
<accession>A0A3M7L2Z4</accession>
<dbReference type="Proteomes" id="UP000279271">
    <property type="component" value="Unassembled WGS sequence"/>
</dbReference>
<proteinExistence type="predicted"/>